<keyword evidence="10" id="KW-0963">Cytoplasm</keyword>
<dbReference type="EMBL" id="JAGXTP010000001">
    <property type="protein sequence ID" value="MBS3849058.1"/>
    <property type="molecule type" value="Genomic_DNA"/>
</dbReference>
<dbReference type="GO" id="GO:0006423">
    <property type="term" value="P:cysteinyl-tRNA aminoacylation"/>
    <property type="evidence" value="ECO:0007669"/>
    <property type="project" value="UniProtKB-UniRule"/>
</dbReference>
<comment type="caution">
    <text evidence="13">The sequence shown here is derived from an EMBL/GenBank/DDBJ whole genome shotgun (WGS) entry which is preliminary data.</text>
</comment>
<dbReference type="GO" id="GO:0005524">
    <property type="term" value="F:ATP binding"/>
    <property type="evidence" value="ECO:0007669"/>
    <property type="project" value="UniProtKB-UniRule"/>
</dbReference>
<comment type="subcellular location">
    <subcellularLocation>
        <location evidence="10">Cytoplasm</location>
    </subcellularLocation>
</comment>
<comment type="cofactor">
    <cofactor evidence="10">
        <name>Zn(2+)</name>
        <dbReference type="ChEBI" id="CHEBI:29105"/>
    </cofactor>
    <text evidence="10">Binds 1 zinc ion per subunit.</text>
</comment>
<evidence type="ECO:0000256" key="11">
    <source>
        <dbReference type="SAM" id="Coils"/>
    </source>
</evidence>
<dbReference type="GO" id="GO:0008270">
    <property type="term" value="F:zinc ion binding"/>
    <property type="evidence" value="ECO:0007669"/>
    <property type="project" value="UniProtKB-UniRule"/>
</dbReference>
<dbReference type="HAMAP" id="MF_00041">
    <property type="entry name" value="Cys_tRNA_synth"/>
    <property type="match status" value="1"/>
</dbReference>
<dbReference type="PANTHER" id="PTHR10890:SF3">
    <property type="entry name" value="CYSTEINE--TRNA LIGASE, CYTOPLASMIC"/>
    <property type="match status" value="1"/>
</dbReference>
<feature type="binding site" evidence="10">
    <location>
        <position position="32"/>
    </location>
    <ligand>
        <name>Zn(2+)</name>
        <dbReference type="ChEBI" id="CHEBI:29105"/>
    </ligand>
</feature>
<keyword evidence="7 10" id="KW-0067">ATP-binding</keyword>
<dbReference type="Gene3D" id="3.40.50.620">
    <property type="entry name" value="HUPs"/>
    <property type="match status" value="1"/>
</dbReference>
<feature type="binding site" evidence="10">
    <location>
        <position position="249"/>
    </location>
    <ligand>
        <name>Zn(2+)</name>
        <dbReference type="ChEBI" id="CHEBI:29105"/>
    </ligand>
</feature>
<feature type="binding site" evidence="10">
    <location>
        <position position="220"/>
    </location>
    <ligand>
        <name>Zn(2+)</name>
        <dbReference type="ChEBI" id="CHEBI:29105"/>
    </ligand>
</feature>
<keyword evidence="11" id="KW-0175">Coiled coil</keyword>
<comment type="subunit">
    <text evidence="2 10">Monomer.</text>
</comment>
<sequence>MTTPQLKLYNTLTRAKERFVPIDPANVRLYACGPTVYDFAHIGNGRMAIVFDLLFRLLRQTYGADHVTYVRNITDVDDKINARAARDYPDLPLNQAIRKVTEGTAAQYQADVTALGCLEPTIQPRATDNIAEMQTLIAALVARKHAYVANGEVLFDVKSMPDYGQLSGRNLEDNLAGARIAVEAHKHNPADFVLWKQSSDGEPGWDSPWGRGRPGWHIECSAMSERYLGQLFDIHGGGLDLIFPHHENEIAQSRCAHGTHAMANVWMHNGFLQVEGQKMSKSLGNFYTIAQLLETTDFGGRKWPGDVLRLGMLMTHYREPIDFTVKRLEEAETKLRDWQRAAQGATLTESDGPDQSVIKELADDLGFHRATVALDVIAKKANRDGGDIARHCLAATLRFLGFGLDTLLATEADTAEPPHLATAIADRLAALNAKDFAKADAIRTELADQGITLMDYKDEAGARQTKWEIKR</sequence>
<dbReference type="GO" id="GO:0005829">
    <property type="term" value="C:cytosol"/>
    <property type="evidence" value="ECO:0007669"/>
    <property type="project" value="TreeGrafter"/>
</dbReference>
<organism evidence="13 14">
    <name type="scientific">Devosia litorisediminis</name>
    <dbReference type="NCBI Taxonomy" id="2829817"/>
    <lineage>
        <taxon>Bacteria</taxon>
        <taxon>Pseudomonadati</taxon>
        <taxon>Pseudomonadota</taxon>
        <taxon>Alphaproteobacteria</taxon>
        <taxon>Hyphomicrobiales</taxon>
        <taxon>Devosiaceae</taxon>
        <taxon>Devosia</taxon>
    </lineage>
</organism>
<keyword evidence="8 10" id="KW-0648">Protein biosynthesis</keyword>
<comment type="catalytic activity">
    <reaction evidence="10">
        <text>tRNA(Cys) + L-cysteine + ATP = L-cysteinyl-tRNA(Cys) + AMP + diphosphate</text>
        <dbReference type="Rhea" id="RHEA:17773"/>
        <dbReference type="Rhea" id="RHEA-COMP:9661"/>
        <dbReference type="Rhea" id="RHEA-COMP:9679"/>
        <dbReference type="ChEBI" id="CHEBI:30616"/>
        <dbReference type="ChEBI" id="CHEBI:33019"/>
        <dbReference type="ChEBI" id="CHEBI:35235"/>
        <dbReference type="ChEBI" id="CHEBI:78442"/>
        <dbReference type="ChEBI" id="CHEBI:78517"/>
        <dbReference type="ChEBI" id="CHEBI:456215"/>
        <dbReference type="EC" id="6.1.1.16"/>
    </reaction>
</comment>
<keyword evidence="4 10" id="KW-0479">Metal-binding</keyword>
<dbReference type="NCBIfam" id="TIGR00435">
    <property type="entry name" value="cysS"/>
    <property type="match status" value="1"/>
</dbReference>
<evidence type="ECO:0000259" key="12">
    <source>
        <dbReference type="Pfam" id="PF01406"/>
    </source>
</evidence>
<dbReference type="GO" id="GO:0004817">
    <property type="term" value="F:cysteine-tRNA ligase activity"/>
    <property type="evidence" value="ECO:0007669"/>
    <property type="project" value="UniProtKB-UniRule"/>
</dbReference>
<proteinExistence type="inferred from homology"/>
<dbReference type="Pfam" id="PF01406">
    <property type="entry name" value="tRNA-synt_1e"/>
    <property type="match status" value="1"/>
</dbReference>
<feature type="binding site" evidence="10">
    <location>
        <position position="281"/>
    </location>
    <ligand>
        <name>ATP</name>
        <dbReference type="ChEBI" id="CHEBI:30616"/>
    </ligand>
</feature>
<dbReference type="PANTHER" id="PTHR10890">
    <property type="entry name" value="CYSTEINYL-TRNA SYNTHETASE"/>
    <property type="match status" value="1"/>
</dbReference>
<evidence type="ECO:0000313" key="14">
    <source>
        <dbReference type="Proteomes" id="UP000678281"/>
    </source>
</evidence>
<dbReference type="Proteomes" id="UP000678281">
    <property type="component" value="Unassembled WGS sequence"/>
</dbReference>
<evidence type="ECO:0000256" key="6">
    <source>
        <dbReference type="ARBA" id="ARBA00022833"/>
    </source>
</evidence>
<dbReference type="InterPro" id="IPR009080">
    <property type="entry name" value="tRNAsynth_Ia_anticodon-bd"/>
</dbReference>
<feature type="binding site" evidence="10">
    <location>
        <position position="245"/>
    </location>
    <ligand>
        <name>Zn(2+)</name>
        <dbReference type="ChEBI" id="CHEBI:29105"/>
    </ligand>
</feature>
<dbReference type="CDD" id="cd00672">
    <property type="entry name" value="CysRS_core"/>
    <property type="match status" value="1"/>
</dbReference>
<protein>
    <recommendedName>
        <fullName evidence="10">Cysteine--tRNA ligase</fullName>
        <ecNumber evidence="10">6.1.1.16</ecNumber>
    </recommendedName>
    <alternativeName>
        <fullName evidence="10">Cysteinyl-tRNA synthetase</fullName>
        <shortName evidence="10">CysRS</shortName>
    </alternativeName>
</protein>
<dbReference type="InterPro" id="IPR024909">
    <property type="entry name" value="Cys-tRNA/MSH_ligase"/>
</dbReference>
<keyword evidence="14" id="KW-1185">Reference proteome</keyword>
<name>A0A942E6C7_9HYPH</name>
<evidence type="ECO:0000256" key="7">
    <source>
        <dbReference type="ARBA" id="ARBA00022840"/>
    </source>
</evidence>
<dbReference type="PRINTS" id="PR00983">
    <property type="entry name" value="TRNASYNTHCYS"/>
</dbReference>
<keyword evidence="9 10" id="KW-0030">Aminoacyl-tRNA synthetase</keyword>
<evidence type="ECO:0000256" key="3">
    <source>
        <dbReference type="ARBA" id="ARBA00022598"/>
    </source>
</evidence>
<accession>A0A942E6C7</accession>
<dbReference type="AlphaFoldDB" id="A0A942E6C7"/>
<evidence type="ECO:0000256" key="10">
    <source>
        <dbReference type="HAMAP-Rule" id="MF_00041"/>
    </source>
</evidence>
<dbReference type="InterPro" id="IPR015803">
    <property type="entry name" value="Cys-tRNA-ligase"/>
</dbReference>
<dbReference type="EC" id="6.1.1.16" evidence="10"/>
<comment type="similarity">
    <text evidence="1 10">Belongs to the class-I aminoacyl-tRNA synthetase family.</text>
</comment>
<keyword evidence="6 10" id="KW-0862">Zinc</keyword>
<evidence type="ECO:0000256" key="5">
    <source>
        <dbReference type="ARBA" id="ARBA00022741"/>
    </source>
</evidence>
<dbReference type="InterPro" id="IPR014729">
    <property type="entry name" value="Rossmann-like_a/b/a_fold"/>
</dbReference>
<gene>
    <name evidence="10 13" type="primary">cysS</name>
    <name evidence="13" type="ORF">KD146_10170</name>
</gene>
<dbReference type="SUPFAM" id="SSF47323">
    <property type="entry name" value="Anticodon-binding domain of a subclass of class I aminoacyl-tRNA synthetases"/>
    <property type="match status" value="1"/>
</dbReference>
<reference evidence="13" key="1">
    <citation type="submission" date="2021-04" db="EMBL/GenBank/DDBJ databases">
        <title>Devosia litorisediminis sp. nov., isolated from a sand dune.</title>
        <authorList>
            <person name="Park S."/>
            <person name="Yoon J.-H."/>
        </authorList>
    </citation>
    <scope>NUCLEOTIDE SEQUENCE</scope>
    <source>
        <strain evidence="13">BSSL-BM10</strain>
    </source>
</reference>
<dbReference type="SUPFAM" id="SSF52374">
    <property type="entry name" value="Nucleotidylyl transferase"/>
    <property type="match status" value="1"/>
</dbReference>
<keyword evidence="3 10" id="KW-0436">Ligase</keyword>
<evidence type="ECO:0000256" key="4">
    <source>
        <dbReference type="ARBA" id="ARBA00022723"/>
    </source>
</evidence>
<feature type="short sequence motif" description="'HIGH' region" evidence="10">
    <location>
        <begin position="34"/>
        <end position="44"/>
    </location>
</feature>
<dbReference type="InterPro" id="IPR032678">
    <property type="entry name" value="tRNA-synt_1_cat_dom"/>
</dbReference>
<evidence type="ECO:0000313" key="13">
    <source>
        <dbReference type="EMBL" id="MBS3849058.1"/>
    </source>
</evidence>
<evidence type="ECO:0000256" key="1">
    <source>
        <dbReference type="ARBA" id="ARBA00005594"/>
    </source>
</evidence>
<feature type="domain" description="tRNA synthetases class I catalytic" evidence="12">
    <location>
        <begin position="19"/>
        <end position="332"/>
    </location>
</feature>
<keyword evidence="5 10" id="KW-0547">Nucleotide-binding</keyword>
<feature type="short sequence motif" description="'KMSKS' region" evidence="10">
    <location>
        <begin position="278"/>
        <end position="282"/>
    </location>
</feature>
<evidence type="ECO:0000256" key="9">
    <source>
        <dbReference type="ARBA" id="ARBA00023146"/>
    </source>
</evidence>
<evidence type="ECO:0000256" key="8">
    <source>
        <dbReference type="ARBA" id="ARBA00022917"/>
    </source>
</evidence>
<dbReference type="RefSeq" id="WP_212658556.1">
    <property type="nucleotide sequence ID" value="NZ_JAGXTP010000001.1"/>
</dbReference>
<evidence type="ECO:0000256" key="2">
    <source>
        <dbReference type="ARBA" id="ARBA00011245"/>
    </source>
</evidence>
<feature type="coiled-coil region" evidence="11">
    <location>
        <begin position="321"/>
        <end position="348"/>
    </location>
</feature>